<comment type="subcellular location">
    <subcellularLocation>
        <location evidence="1">Endoplasmic reticulum membrane</location>
        <topology evidence="1">Single-pass type IV membrane protein</topology>
    </subcellularLocation>
    <subcellularLocation>
        <location evidence="2">Golgi apparatus membrane</location>
    </subcellularLocation>
</comment>
<evidence type="ECO:0000256" key="4">
    <source>
        <dbReference type="ARBA" id="ARBA00022927"/>
    </source>
</evidence>
<dbReference type="CDD" id="cd14824">
    <property type="entry name" value="Longin"/>
    <property type="match status" value="1"/>
</dbReference>
<comment type="similarity">
    <text evidence="3">Belongs to the synaptobrevin family.</text>
</comment>
<evidence type="ECO:0000256" key="7">
    <source>
        <dbReference type="SAM" id="Phobius"/>
    </source>
</evidence>
<accession>A0A6J1FZ74</accession>
<dbReference type="KEGG" id="cmos:111449240"/>
<proteinExistence type="inferred from homology"/>
<dbReference type="GO" id="GO:0000139">
    <property type="term" value="C:Golgi membrane"/>
    <property type="evidence" value="ECO:0007669"/>
    <property type="project" value="UniProtKB-SubCell"/>
</dbReference>
<evidence type="ECO:0000256" key="5">
    <source>
        <dbReference type="ARBA" id="ARBA00023054"/>
    </source>
</evidence>
<dbReference type="InterPro" id="IPR010908">
    <property type="entry name" value="Longin_dom"/>
</dbReference>
<dbReference type="GO" id="GO:0005484">
    <property type="term" value="F:SNAP receptor activity"/>
    <property type="evidence" value="ECO:0007669"/>
    <property type="project" value="InterPro"/>
</dbReference>
<feature type="domain" description="Longin" evidence="8">
    <location>
        <begin position="49"/>
        <end position="164"/>
    </location>
</feature>
<dbReference type="GO" id="GO:0006888">
    <property type="term" value="P:endoplasmic reticulum to Golgi vesicle-mediated transport"/>
    <property type="evidence" value="ECO:0007669"/>
    <property type="project" value="InterPro"/>
</dbReference>
<protein>
    <submittedName>
        <fullName evidence="10">25.3 kDa vesicle transport protein isoform X1</fullName>
    </submittedName>
</protein>
<keyword evidence="4" id="KW-0813">Transport</keyword>
<evidence type="ECO:0000256" key="6">
    <source>
        <dbReference type="ARBA" id="ARBA00023136"/>
    </source>
</evidence>
<dbReference type="Proteomes" id="UP000504609">
    <property type="component" value="Unplaced"/>
</dbReference>
<dbReference type="PROSITE" id="PS50859">
    <property type="entry name" value="LONGIN"/>
    <property type="match status" value="1"/>
</dbReference>
<gene>
    <name evidence="10" type="primary">LOC111449240</name>
</gene>
<feature type="transmembrane region" description="Helical" evidence="7">
    <location>
        <begin position="238"/>
        <end position="259"/>
    </location>
</feature>
<keyword evidence="5" id="KW-0175">Coiled coil</keyword>
<keyword evidence="4" id="KW-0653">Protein transport</keyword>
<evidence type="ECO:0000256" key="2">
    <source>
        <dbReference type="ARBA" id="ARBA00004394"/>
    </source>
</evidence>
<dbReference type="SUPFAM" id="SSF64356">
    <property type="entry name" value="SNARE-like"/>
    <property type="match status" value="1"/>
</dbReference>
<dbReference type="GO" id="GO:0006890">
    <property type="term" value="P:retrograde vesicle-mediated transport, Golgi to endoplasmic reticulum"/>
    <property type="evidence" value="ECO:0007669"/>
    <property type="project" value="InterPro"/>
</dbReference>
<evidence type="ECO:0000256" key="3">
    <source>
        <dbReference type="ARBA" id="ARBA00008025"/>
    </source>
</evidence>
<evidence type="ECO:0000256" key="1">
    <source>
        <dbReference type="ARBA" id="ARBA00004163"/>
    </source>
</evidence>
<evidence type="ECO:0000259" key="8">
    <source>
        <dbReference type="PROSITE" id="PS50859"/>
    </source>
</evidence>
<keyword evidence="7" id="KW-1133">Transmembrane helix</keyword>
<evidence type="ECO:0000313" key="9">
    <source>
        <dbReference type="Proteomes" id="UP000504609"/>
    </source>
</evidence>
<dbReference type="Pfam" id="PF13774">
    <property type="entry name" value="Longin"/>
    <property type="match status" value="1"/>
</dbReference>
<dbReference type="AlphaFoldDB" id="A0A6J1FZ74"/>
<evidence type="ECO:0000313" key="10">
    <source>
        <dbReference type="RefSeq" id="XP_022944814.1"/>
    </source>
</evidence>
<sequence length="280" mass="33137">MIEHHVSKIEYLRIPFIWNNLMSKLFKFWYKMRGFTSEKVRLNMVKLTMVGRVRDGVPLAQGIRYVNEENDDVLGYKQQAEFILKEISRGALSPPKMVIQMHHHSFIYLIENGVCYMTLCDSLYPRKLAIHYLQDLQREFSKFDDALLNSLVKPYSFLKFDNIIINIRKRYIDTRTQVNLYKLNDGRGQTDLDMVTCSFFEIFERRRKITDRAERSICNANSSSIWSFSIVKEIGLKWTPVVVTFGVVLVLLWASFLLFDISLSHHNQFVILYNNRKLFH</sequence>
<dbReference type="GeneID" id="111449240"/>
<reference evidence="10" key="1">
    <citation type="submission" date="2025-08" db="UniProtKB">
        <authorList>
            <consortium name="RefSeq"/>
        </authorList>
    </citation>
    <scope>IDENTIFICATION</scope>
    <source>
        <tissue evidence="10">Young leaves</tissue>
    </source>
</reference>
<dbReference type="GO" id="GO:0005789">
    <property type="term" value="C:endoplasmic reticulum membrane"/>
    <property type="evidence" value="ECO:0007669"/>
    <property type="project" value="UniProtKB-SubCell"/>
</dbReference>
<dbReference type="SMART" id="SM01270">
    <property type="entry name" value="Longin"/>
    <property type="match status" value="1"/>
</dbReference>
<dbReference type="Gene3D" id="3.30.450.50">
    <property type="entry name" value="Longin domain"/>
    <property type="match status" value="1"/>
</dbReference>
<dbReference type="RefSeq" id="XP_022944814.1">
    <property type="nucleotide sequence ID" value="XM_023089046.1"/>
</dbReference>
<keyword evidence="9" id="KW-1185">Reference proteome</keyword>
<name>A0A6J1FZ74_CUCMO</name>
<keyword evidence="7" id="KW-0812">Transmembrane</keyword>
<dbReference type="PANTHER" id="PTHR45837">
    <property type="entry name" value="VESICLE-TRAFFICKING PROTEIN SEC22B"/>
    <property type="match status" value="1"/>
</dbReference>
<organism evidence="9 10">
    <name type="scientific">Cucurbita moschata</name>
    <name type="common">Winter crookneck squash</name>
    <name type="synonym">Cucurbita pepo var. moschata</name>
    <dbReference type="NCBI Taxonomy" id="3662"/>
    <lineage>
        <taxon>Eukaryota</taxon>
        <taxon>Viridiplantae</taxon>
        <taxon>Streptophyta</taxon>
        <taxon>Embryophyta</taxon>
        <taxon>Tracheophyta</taxon>
        <taxon>Spermatophyta</taxon>
        <taxon>Magnoliopsida</taxon>
        <taxon>eudicotyledons</taxon>
        <taxon>Gunneridae</taxon>
        <taxon>Pentapetalae</taxon>
        <taxon>rosids</taxon>
        <taxon>fabids</taxon>
        <taxon>Cucurbitales</taxon>
        <taxon>Cucurbitaceae</taxon>
        <taxon>Cucurbiteae</taxon>
        <taxon>Cucurbita</taxon>
    </lineage>
</organism>
<dbReference type="InterPro" id="IPR011012">
    <property type="entry name" value="Longin-like_dom_sf"/>
</dbReference>
<keyword evidence="6 7" id="KW-0472">Membrane</keyword>
<dbReference type="GO" id="GO:0015031">
    <property type="term" value="P:protein transport"/>
    <property type="evidence" value="ECO:0007669"/>
    <property type="project" value="UniProtKB-KW"/>
</dbReference>
<dbReference type="InterPro" id="IPR044565">
    <property type="entry name" value="Sec22"/>
</dbReference>